<organism evidence="2 3">
    <name type="scientific">Kordia aestuariivivens</name>
    <dbReference type="NCBI Taxonomy" id="2759037"/>
    <lineage>
        <taxon>Bacteria</taxon>
        <taxon>Pseudomonadati</taxon>
        <taxon>Bacteroidota</taxon>
        <taxon>Flavobacteriia</taxon>
        <taxon>Flavobacteriales</taxon>
        <taxon>Flavobacteriaceae</taxon>
        <taxon>Kordia</taxon>
    </lineage>
</organism>
<feature type="domain" description="Gliding motility-associated protein GldM N-terminal" evidence="1">
    <location>
        <begin position="32"/>
        <end position="204"/>
    </location>
</feature>
<sequence>MSKKVFLVTVLIVSLLLIGLMLLVADARSTNVLERFSTIEEKFIEANESVAAKVDSLQKQLETSTEAIPEIVLQFNAKADELLANILLIKKELIPNGLTDYNYEDPEIAKNNVVFFLENGQHSEKASQFLAKIEAYENIVAIIHLEFPKTNTQKFKLRTDIRENEDWLSYNFKGFPVIASYVKLTTMENDIKNKKEIIFNAVLKD</sequence>
<comment type="caution">
    <text evidence="2">The sequence shown here is derived from an EMBL/GenBank/DDBJ whole genome shotgun (WGS) entry which is preliminary data.</text>
</comment>
<gene>
    <name evidence="2" type="ORF">H2O64_18845</name>
</gene>
<reference evidence="2 3" key="1">
    <citation type="submission" date="2020-07" db="EMBL/GenBank/DDBJ databases">
        <title>Description of Kordia aestuariivivens sp. nov., isolated from a tidal flat.</title>
        <authorList>
            <person name="Park S."/>
            <person name="Yoon J.-H."/>
        </authorList>
    </citation>
    <scope>NUCLEOTIDE SEQUENCE [LARGE SCALE GENOMIC DNA]</scope>
    <source>
        <strain evidence="2 3">YSTF-M3</strain>
    </source>
</reference>
<proteinExistence type="predicted"/>
<name>A0ABR7QEJ8_9FLAO</name>
<evidence type="ECO:0000313" key="3">
    <source>
        <dbReference type="Proteomes" id="UP000619238"/>
    </source>
</evidence>
<dbReference type="RefSeq" id="WP_187563780.1">
    <property type="nucleotide sequence ID" value="NZ_JACGWS010000013.1"/>
</dbReference>
<dbReference type="Proteomes" id="UP000619238">
    <property type="component" value="Unassembled WGS sequence"/>
</dbReference>
<protein>
    <recommendedName>
        <fullName evidence="1">Gliding motility-associated protein GldM N-terminal domain-containing protein</fullName>
    </recommendedName>
</protein>
<evidence type="ECO:0000259" key="1">
    <source>
        <dbReference type="Pfam" id="PF12081"/>
    </source>
</evidence>
<keyword evidence="3" id="KW-1185">Reference proteome</keyword>
<dbReference type="InterPro" id="IPR022720">
    <property type="entry name" value="Motility-assoc_prot_GldM_N"/>
</dbReference>
<evidence type="ECO:0000313" key="2">
    <source>
        <dbReference type="EMBL" id="MBC8756739.1"/>
    </source>
</evidence>
<dbReference type="EMBL" id="JACGWS010000013">
    <property type="protein sequence ID" value="MBC8756739.1"/>
    <property type="molecule type" value="Genomic_DNA"/>
</dbReference>
<dbReference type="Pfam" id="PF12081">
    <property type="entry name" value="GldM_1st"/>
    <property type="match status" value="1"/>
</dbReference>
<accession>A0ABR7QEJ8</accession>